<keyword evidence="10 14" id="KW-0472">Membrane</keyword>
<evidence type="ECO:0000256" key="11">
    <source>
        <dbReference type="ARBA" id="ARBA00023157"/>
    </source>
</evidence>
<proteinExistence type="inferred from homology"/>
<evidence type="ECO:0000256" key="1">
    <source>
        <dbReference type="ARBA" id="ARBA00004251"/>
    </source>
</evidence>
<dbReference type="Proteomes" id="UP001370490">
    <property type="component" value="Unassembled WGS sequence"/>
</dbReference>
<dbReference type="CDD" id="cd23509">
    <property type="entry name" value="Gnk2-like"/>
    <property type="match status" value="2"/>
</dbReference>
<dbReference type="GO" id="GO:0042742">
    <property type="term" value="P:defense response to bacterium"/>
    <property type="evidence" value="ECO:0007669"/>
    <property type="project" value="TreeGrafter"/>
</dbReference>
<dbReference type="GO" id="GO:0005886">
    <property type="term" value="C:plasma membrane"/>
    <property type="evidence" value="ECO:0007669"/>
    <property type="project" value="UniProtKB-SubCell"/>
</dbReference>
<evidence type="ECO:0000256" key="4">
    <source>
        <dbReference type="ARBA" id="ARBA00022581"/>
    </source>
</evidence>
<dbReference type="InterPro" id="IPR038408">
    <property type="entry name" value="GNK2_sf"/>
</dbReference>
<feature type="domain" description="Gnk2-homologous" evidence="15">
    <location>
        <begin position="184"/>
        <end position="284"/>
    </location>
</feature>
<sequence length="327" mass="34777">MSLLTASRIFPSKQTQENPQTSPNHSSSCNFSFNFLSVSIALNGSSLSVSRTQMNTMSLSLLILLTVSIFPKLTTSAIDSFVYGGCSQLKFTPNSPYESNVDSLLTSLVNSATFTSYNNFTIYGSSPQDVVYGLFQCQGDLSATDCARCVNRAVSQLGIICPDSTGGALQLQGCFIKYDNTTFLGVEDKSVVYKKCGPSIAYNSDALTRIDGVMSYIASGGAWYRVGASGDAQGMAQCIQDLSVSECQDCVSEAIGQLRSSCGNTASGDMFLGKCYARYSYAGSHSSDSSSNDNEFEKTLAIFIGLVAVVALLIVFIAFISKALGGK</sequence>
<dbReference type="Pfam" id="PF01657">
    <property type="entry name" value="Stress-antifung"/>
    <property type="match status" value="2"/>
</dbReference>
<dbReference type="AlphaFoldDB" id="A0AAN8VLE8"/>
<reference evidence="16 17" key="1">
    <citation type="submission" date="2023-12" db="EMBL/GenBank/DDBJ databases">
        <title>A high-quality genome assembly for Dillenia turbinata (Dilleniales).</title>
        <authorList>
            <person name="Chanderbali A."/>
        </authorList>
    </citation>
    <scope>NUCLEOTIDE SEQUENCE [LARGE SCALE GENOMIC DNA]</scope>
    <source>
        <strain evidence="16">LSX21</strain>
        <tissue evidence="16">Leaf</tissue>
    </source>
</reference>
<evidence type="ECO:0000256" key="5">
    <source>
        <dbReference type="ARBA" id="ARBA00022692"/>
    </source>
</evidence>
<keyword evidence="9 14" id="KW-1133">Transmembrane helix</keyword>
<evidence type="ECO:0000256" key="8">
    <source>
        <dbReference type="ARBA" id="ARBA00022949"/>
    </source>
</evidence>
<organism evidence="16 17">
    <name type="scientific">Dillenia turbinata</name>
    <dbReference type="NCBI Taxonomy" id="194707"/>
    <lineage>
        <taxon>Eukaryota</taxon>
        <taxon>Viridiplantae</taxon>
        <taxon>Streptophyta</taxon>
        <taxon>Embryophyta</taxon>
        <taxon>Tracheophyta</taxon>
        <taxon>Spermatophyta</taxon>
        <taxon>Magnoliopsida</taxon>
        <taxon>eudicotyledons</taxon>
        <taxon>Gunneridae</taxon>
        <taxon>Pentapetalae</taxon>
        <taxon>Dilleniales</taxon>
        <taxon>Dilleniaceae</taxon>
        <taxon>Dillenia</taxon>
    </lineage>
</organism>
<feature type="transmembrane region" description="Helical" evidence="14">
    <location>
        <begin position="300"/>
        <end position="320"/>
    </location>
</feature>
<evidence type="ECO:0000256" key="7">
    <source>
        <dbReference type="ARBA" id="ARBA00022737"/>
    </source>
</evidence>
<accession>A0AAN8VLE8</accession>
<evidence type="ECO:0000313" key="17">
    <source>
        <dbReference type="Proteomes" id="UP001370490"/>
    </source>
</evidence>
<gene>
    <name evidence="16" type="ORF">RJ641_003420</name>
</gene>
<feature type="non-terminal residue" evidence="16">
    <location>
        <position position="327"/>
    </location>
</feature>
<comment type="caution">
    <text evidence="16">The sequence shown here is derived from an EMBL/GenBank/DDBJ whole genome shotgun (WGS) entry which is preliminary data.</text>
</comment>
<evidence type="ECO:0000256" key="13">
    <source>
        <dbReference type="ARBA" id="ARBA00038393"/>
    </source>
</evidence>
<keyword evidence="8" id="KW-0965">Cell junction</keyword>
<keyword evidence="11" id="KW-1015">Disulfide bond</keyword>
<evidence type="ECO:0000256" key="9">
    <source>
        <dbReference type="ARBA" id="ARBA00022989"/>
    </source>
</evidence>
<keyword evidence="7" id="KW-0677">Repeat</keyword>
<keyword evidence="4" id="KW-0945">Host-virus interaction</keyword>
<evidence type="ECO:0000256" key="6">
    <source>
        <dbReference type="ARBA" id="ARBA00022729"/>
    </source>
</evidence>
<evidence type="ECO:0000259" key="15">
    <source>
        <dbReference type="PROSITE" id="PS51473"/>
    </source>
</evidence>
<dbReference type="Gene3D" id="3.30.430.20">
    <property type="entry name" value="Gnk2 domain, C-X8-C-X2-C motif"/>
    <property type="match status" value="2"/>
</dbReference>
<evidence type="ECO:0000256" key="2">
    <source>
        <dbReference type="ARBA" id="ARBA00022448"/>
    </source>
</evidence>
<keyword evidence="5 14" id="KW-0812">Transmembrane</keyword>
<keyword evidence="3" id="KW-1003">Cell membrane</keyword>
<dbReference type="InterPro" id="IPR051378">
    <property type="entry name" value="Cell2Cell_Antifungal"/>
</dbReference>
<dbReference type="FunFam" id="3.30.430.20:FF:000001">
    <property type="entry name" value="cysteine-rich repeat secretory protein 3"/>
    <property type="match status" value="1"/>
</dbReference>
<keyword evidence="17" id="KW-1185">Reference proteome</keyword>
<dbReference type="PROSITE" id="PS51473">
    <property type="entry name" value="GNK2"/>
    <property type="match status" value="2"/>
</dbReference>
<evidence type="ECO:0000313" key="16">
    <source>
        <dbReference type="EMBL" id="KAK6931627.1"/>
    </source>
</evidence>
<evidence type="ECO:0000256" key="3">
    <source>
        <dbReference type="ARBA" id="ARBA00022475"/>
    </source>
</evidence>
<dbReference type="GO" id="GO:0009506">
    <property type="term" value="C:plasmodesma"/>
    <property type="evidence" value="ECO:0007669"/>
    <property type="project" value="UniProtKB-SubCell"/>
</dbReference>
<evidence type="ECO:0000256" key="14">
    <source>
        <dbReference type="SAM" id="Phobius"/>
    </source>
</evidence>
<dbReference type="InterPro" id="IPR002902">
    <property type="entry name" value="GNK2"/>
</dbReference>
<comment type="subcellular location">
    <subcellularLocation>
        <location evidence="12">Cell junction</location>
        <location evidence="12">Plasmodesma</location>
    </subcellularLocation>
    <subcellularLocation>
        <location evidence="1">Cell membrane</location>
        <topology evidence="1">Single-pass type I membrane protein</topology>
    </subcellularLocation>
</comment>
<evidence type="ECO:0000256" key="12">
    <source>
        <dbReference type="ARBA" id="ARBA00024184"/>
    </source>
</evidence>
<protein>
    <submittedName>
        <fullName evidence="16">Gnk2-homologous domain</fullName>
    </submittedName>
</protein>
<name>A0AAN8VLE8_9MAGN</name>
<dbReference type="PANTHER" id="PTHR32080:SF31">
    <property type="entry name" value="PLASMODESMATA-LOCATED PROTEIN 6"/>
    <property type="match status" value="1"/>
</dbReference>
<keyword evidence="6" id="KW-0732">Signal</keyword>
<feature type="domain" description="Gnk2-homologous" evidence="15">
    <location>
        <begin position="79"/>
        <end position="183"/>
    </location>
</feature>
<keyword evidence="2" id="KW-0813">Transport</keyword>
<evidence type="ECO:0000256" key="10">
    <source>
        <dbReference type="ARBA" id="ARBA00023136"/>
    </source>
</evidence>
<dbReference type="EMBL" id="JBAMMX010000011">
    <property type="protein sequence ID" value="KAK6931627.1"/>
    <property type="molecule type" value="Genomic_DNA"/>
</dbReference>
<dbReference type="PANTHER" id="PTHR32080">
    <property type="entry name" value="ANTIFUNGAL PROTEIN GINKBILOBIN-2-LIKE"/>
    <property type="match status" value="1"/>
</dbReference>
<comment type="similarity">
    <text evidence="13">Belongs to the cysteine-rich repeat secretory protein family. Plasmodesmata-located proteins (PDLD) subfamily.</text>
</comment>